<evidence type="ECO:0000313" key="12">
    <source>
        <dbReference type="EMBL" id="WCT54756.1"/>
    </source>
</evidence>
<keyword evidence="13" id="KW-1185">Reference proteome</keyword>
<keyword evidence="9" id="KW-0812">Transmembrane</keyword>
<dbReference type="AlphaFoldDB" id="A0AAX3LZI2"/>
<evidence type="ECO:0000256" key="4">
    <source>
        <dbReference type="ARBA" id="ARBA00023224"/>
    </source>
</evidence>
<evidence type="ECO:0000256" key="8">
    <source>
        <dbReference type="SAM" id="MobiDB-lite"/>
    </source>
</evidence>
<keyword evidence="2" id="KW-1003">Cell membrane</keyword>
<name>A0AAX3LZI2_9BACL</name>
<evidence type="ECO:0000256" key="2">
    <source>
        <dbReference type="ARBA" id="ARBA00022475"/>
    </source>
</evidence>
<dbReference type="GO" id="GO:0007165">
    <property type="term" value="P:signal transduction"/>
    <property type="evidence" value="ECO:0007669"/>
    <property type="project" value="UniProtKB-KW"/>
</dbReference>
<evidence type="ECO:0000259" key="11">
    <source>
        <dbReference type="PROSITE" id="PS50885"/>
    </source>
</evidence>
<dbReference type="SUPFAM" id="SSF58104">
    <property type="entry name" value="Methyl-accepting chemotaxis protein (MCP) signaling domain"/>
    <property type="match status" value="1"/>
</dbReference>
<evidence type="ECO:0000256" key="9">
    <source>
        <dbReference type="SAM" id="Phobius"/>
    </source>
</evidence>
<evidence type="ECO:0000256" key="7">
    <source>
        <dbReference type="SAM" id="Coils"/>
    </source>
</evidence>
<dbReference type="Pfam" id="PF00672">
    <property type="entry name" value="HAMP"/>
    <property type="match status" value="1"/>
</dbReference>
<feature type="domain" description="HAMP" evidence="11">
    <location>
        <begin position="192"/>
        <end position="245"/>
    </location>
</feature>
<proteinExistence type="inferred from homology"/>
<evidence type="ECO:0000259" key="10">
    <source>
        <dbReference type="PROSITE" id="PS50111"/>
    </source>
</evidence>
<dbReference type="PANTHER" id="PTHR32089:SF112">
    <property type="entry name" value="LYSOZYME-LIKE PROTEIN-RELATED"/>
    <property type="match status" value="1"/>
</dbReference>
<dbReference type="PANTHER" id="PTHR32089">
    <property type="entry name" value="METHYL-ACCEPTING CHEMOTAXIS PROTEIN MCPB"/>
    <property type="match status" value="1"/>
</dbReference>
<dbReference type="Proteomes" id="UP001220509">
    <property type="component" value="Chromosome"/>
</dbReference>
<dbReference type="PROSITE" id="PS50885">
    <property type="entry name" value="HAMP"/>
    <property type="match status" value="1"/>
</dbReference>
<feature type="transmembrane region" description="Helical" evidence="9">
    <location>
        <begin position="167"/>
        <end position="189"/>
    </location>
</feature>
<dbReference type="SMART" id="SM00304">
    <property type="entry name" value="HAMP"/>
    <property type="match status" value="1"/>
</dbReference>
<dbReference type="InterPro" id="IPR004089">
    <property type="entry name" value="MCPsignal_dom"/>
</dbReference>
<keyword evidence="3 9" id="KW-0472">Membrane</keyword>
<evidence type="ECO:0000256" key="6">
    <source>
        <dbReference type="PROSITE-ProRule" id="PRU00284"/>
    </source>
</evidence>
<evidence type="ECO:0000256" key="3">
    <source>
        <dbReference type="ARBA" id="ARBA00023136"/>
    </source>
</evidence>
<dbReference type="Gene3D" id="6.10.340.10">
    <property type="match status" value="1"/>
</dbReference>
<dbReference type="EMBL" id="CP117416">
    <property type="protein sequence ID" value="WCT54756.1"/>
    <property type="molecule type" value="Genomic_DNA"/>
</dbReference>
<keyword evidence="9" id="KW-1133">Transmembrane helix</keyword>
<keyword evidence="4 6" id="KW-0807">Transducer</keyword>
<dbReference type="Pfam" id="PF00015">
    <property type="entry name" value="MCPsignal"/>
    <property type="match status" value="1"/>
</dbReference>
<sequence length="586" mass="64218">MKIQGKLVLNAMISLIASLILVAYIIFQLLNINSQNNNLVPAMLNVKQLDGNMVQTGQALANFSFTMSASNKSIVNTQLNQTQATIDTLSNGMLQTPEEQKRLSAIVTKFKELSDASQQALTNNDSAEAKRQSIRIEGVQNDIYILNEITQARYNEYTKDLTNSIDLTWQIALIGAIFLLIAVGVFNTWTARKFARRTQQMNIAAQRIADGDLTIKLAETKGKDELDDLNRSFHIMIDNLRSIVTSIDQAGVRVDNMAQDIDRSNDVMQEIVNQVATSTEELAIGSQKIAEDLSTTVMVVDDMQQKFSSNLETTTESAAYSEEAIQAIQQGSLVMKQQLQLVANNRSAMAEVEKTVTELEKNAEQITDMTKLVSEIASQTNLLSLNASIEAARAGEAGKGFAVVADEVKKLASQSVTAVQQIFAAVDSITIAMNKVKSSVAQSIDLFQEQEQATSSTDASFAAISQKVGQIAEHVSKLATDMKVSQDMSNQVHQAIENISAITEQSAAGSEEITASTVEQQRSFLESSEKVKMLRQIREEMQHELNRFQIDMSADESANTEASNNVEPIIQPSPTDSTTHNEKTSA</sequence>
<gene>
    <name evidence="12" type="ORF">PQ456_16325</name>
</gene>
<feature type="coiled-coil region" evidence="7">
    <location>
        <begin position="342"/>
        <end position="369"/>
    </location>
</feature>
<comment type="subcellular location">
    <subcellularLocation>
        <location evidence="1">Cell membrane</location>
    </subcellularLocation>
</comment>
<evidence type="ECO:0000313" key="13">
    <source>
        <dbReference type="Proteomes" id="UP001220509"/>
    </source>
</evidence>
<dbReference type="GO" id="GO:0005886">
    <property type="term" value="C:plasma membrane"/>
    <property type="evidence" value="ECO:0007669"/>
    <property type="project" value="UniProtKB-SubCell"/>
</dbReference>
<reference evidence="12 13" key="1">
    <citation type="submission" date="2023-02" db="EMBL/GenBank/DDBJ databases">
        <title>Genome sequence of Paenibacillus kyungheensis KACC 18744.</title>
        <authorList>
            <person name="Kim S."/>
            <person name="Heo J."/>
            <person name="Kwon S.-W."/>
        </authorList>
    </citation>
    <scope>NUCLEOTIDE SEQUENCE [LARGE SCALE GENOMIC DNA]</scope>
    <source>
        <strain evidence="12 13">KACC 18744</strain>
    </source>
</reference>
<dbReference type="KEGG" id="pka:PQ456_16325"/>
<dbReference type="RefSeq" id="WP_273613242.1">
    <property type="nucleotide sequence ID" value="NZ_CP117416.1"/>
</dbReference>
<keyword evidence="7" id="KW-0175">Coiled coil</keyword>
<dbReference type="InterPro" id="IPR003660">
    <property type="entry name" value="HAMP_dom"/>
</dbReference>
<feature type="region of interest" description="Disordered" evidence="8">
    <location>
        <begin position="553"/>
        <end position="586"/>
    </location>
</feature>
<feature type="compositionally biased region" description="Polar residues" evidence="8">
    <location>
        <begin position="556"/>
        <end position="578"/>
    </location>
</feature>
<evidence type="ECO:0000256" key="5">
    <source>
        <dbReference type="ARBA" id="ARBA00029447"/>
    </source>
</evidence>
<comment type="similarity">
    <text evidence="5">Belongs to the methyl-accepting chemotaxis (MCP) protein family.</text>
</comment>
<feature type="transmembrane region" description="Helical" evidence="9">
    <location>
        <begin position="7"/>
        <end position="27"/>
    </location>
</feature>
<organism evidence="12 13">
    <name type="scientific">Paenibacillus kyungheensis</name>
    <dbReference type="NCBI Taxonomy" id="1452732"/>
    <lineage>
        <taxon>Bacteria</taxon>
        <taxon>Bacillati</taxon>
        <taxon>Bacillota</taxon>
        <taxon>Bacilli</taxon>
        <taxon>Bacillales</taxon>
        <taxon>Paenibacillaceae</taxon>
        <taxon>Paenibacillus</taxon>
    </lineage>
</organism>
<feature type="domain" description="Methyl-accepting transducer" evidence="10">
    <location>
        <begin position="264"/>
        <end position="514"/>
    </location>
</feature>
<evidence type="ECO:0000256" key="1">
    <source>
        <dbReference type="ARBA" id="ARBA00004236"/>
    </source>
</evidence>
<dbReference type="PROSITE" id="PS50111">
    <property type="entry name" value="CHEMOTAXIS_TRANSDUC_2"/>
    <property type="match status" value="1"/>
</dbReference>
<dbReference type="SMART" id="SM00283">
    <property type="entry name" value="MA"/>
    <property type="match status" value="1"/>
</dbReference>
<dbReference type="CDD" id="cd06225">
    <property type="entry name" value="HAMP"/>
    <property type="match status" value="1"/>
</dbReference>
<accession>A0AAX3LZI2</accession>
<dbReference type="Gene3D" id="1.10.287.950">
    <property type="entry name" value="Methyl-accepting chemotaxis protein"/>
    <property type="match status" value="1"/>
</dbReference>
<protein>
    <submittedName>
        <fullName evidence="12">Methyl-accepting chemotaxis protein</fullName>
    </submittedName>
</protein>